<dbReference type="Proteomes" id="UP000201838">
    <property type="component" value="Unassembled WGS sequence"/>
</dbReference>
<dbReference type="SUPFAM" id="SSF53756">
    <property type="entry name" value="UDP-Glycosyltransferase/glycogen phosphorylase"/>
    <property type="match status" value="1"/>
</dbReference>
<protein>
    <submittedName>
        <fullName evidence="2">Putative glycosyl transferase</fullName>
    </submittedName>
</protein>
<organism evidence="2 3">
    <name type="scientific">Boseongicola aestuarii</name>
    <dbReference type="NCBI Taxonomy" id="1470561"/>
    <lineage>
        <taxon>Bacteria</taxon>
        <taxon>Pseudomonadati</taxon>
        <taxon>Pseudomonadota</taxon>
        <taxon>Alphaproteobacteria</taxon>
        <taxon>Rhodobacterales</taxon>
        <taxon>Paracoccaceae</taxon>
        <taxon>Boseongicola</taxon>
    </lineage>
</organism>
<proteinExistence type="predicted"/>
<dbReference type="GO" id="GO:0016757">
    <property type="term" value="F:glycosyltransferase activity"/>
    <property type="evidence" value="ECO:0007669"/>
    <property type="project" value="UniProtKB-ARBA"/>
</dbReference>
<keyword evidence="2" id="KW-0808">Transferase</keyword>
<feature type="domain" description="Glycosyltransferase subfamily 4-like N-terminal" evidence="1">
    <location>
        <begin position="12"/>
        <end position="158"/>
    </location>
</feature>
<name>A0A238J4N3_9RHOB</name>
<evidence type="ECO:0000259" key="1">
    <source>
        <dbReference type="Pfam" id="PF13579"/>
    </source>
</evidence>
<evidence type="ECO:0000313" key="2">
    <source>
        <dbReference type="EMBL" id="SMX25182.1"/>
    </source>
</evidence>
<dbReference type="PANTHER" id="PTHR45947">
    <property type="entry name" value="SULFOQUINOVOSYL TRANSFERASE SQD2"/>
    <property type="match status" value="1"/>
</dbReference>
<dbReference type="Pfam" id="PF13692">
    <property type="entry name" value="Glyco_trans_1_4"/>
    <property type="match status" value="1"/>
</dbReference>
<evidence type="ECO:0000313" key="3">
    <source>
        <dbReference type="Proteomes" id="UP000201838"/>
    </source>
</evidence>
<gene>
    <name evidence="2" type="ORF">BOA8489_03317</name>
</gene>
<reference evidence="3" key="1">
    <citation type="submission" date="2017-05" db="EMBL/GenBank/DDBJ databases">
        <authorList>
            <person name="Rodrigo-Torres L."/>
            <person name="Arahal R. D."/>
            <person name="Lucena T."/>
        </authorList>
    </citation>
    <scope>NUCLEOTIDE SEQUENCE [LARGE SCALE GENOMIC DNA]</scope>
    <source>
        <strain evidence="3">CECT 8489</strain>
    </source>
</reference>
<dbReference type="InterPro" id="IPR028098">
    <property type="entry name" value="Glyco_trans_4-like_N"/>
</dbReference>
<dbReference type="AlphaFoldDB" id="A0A238J4N3"/>
<sequence>MVWGTYDLGKPRTRLMVQALRHSGAEINEIHAPVWEGAEDKSVMHRSDALRRGLRWALAYPWLVWRFARAPRPDVVVVGYLGHLDVLILWFFARLRRVPVVWDAFLSLYDTVVMDRRMVSSSHPLAFALKAWEWLACRAATKVVVDTEAQGAFFRDFYALGQNKVASVFVGAEASVFPPATTRNENDRRRVVFYGQFIPLHGIATIVEAARLSGSRPLDWLIIGMGQQADVIREMLEADAPASLSWTPWVPYGELVKHIASADVCLGVFGASEKAGRVIPNKVFQVVSAGRPLVTRDGPGMRELVGEGAEGIRLVPPADPAALLAAVEDLIAEGSGARDLHGDLRSRFSIEALAERWKDILMEVVL</sequence>
<dbReference type="PANTHER" id="PTHR45947:SF3">
    <property type="entry name" value="SULFOQUINOVOSYL TRANSFERASE SQD2"/>
    <property type="match status" value="1"/>
</dbReference>
<dbReference type="Gene3D" id="3.40.50.2000">
    <property type="entry name" value="Glycogen Phosphorylase B"/>
    <property type="match status" value="2"/>
</dbReference>
<keyword evidence="3" id="KW-1185">Reference proteome</keyword>
<dbReference type="InterPro" id="IPR050194">
    <property type="entry name" value="Glycosyltransferase_grp1"/>
</dbReference>
<dbReference type="Pfam" id="PF13579">
    <property type="entry name" value="Glyco_trans_4_4"/>
    <property type="match status" value="1"/>
</dbReference>
<dbReference type="EMBL" id="FXXQ01000013">
    <property type="protein sequence ID" value="SMX25182.1"/>
    <property type="molecule type" value="Genomic_DNA"/>
</dbReference>
<accession>A0A238J4N3</accession>